<dbReference type="AlphaFoldDB" id="A0A0C1HP46"/>
<evidence type="ECO:0000256" key="4">
    <source>
        <dbReference type="ARBA" id="ARBA00022989"/>
    </source>
</evidence>
<comment type="subcellular location">
    <subcellularLocation>
        <location evidence="1">Cell membrane</location>
        <topology evidence="1">Multi-pass membrane protein</topology>
    </subcellularLocation>
</comment>
<feature type="transmembrane region" description="Helical" evidence="6">
    <location>
        <begin position="362"/>
        <end position="382"/>
    </location>
</feature>
<evidence type="ECO:0000256" key="6">
    <source>
        <dbReference type="SAM" id="Phobius"/>
    </source>
</evidence>
<evidence type="ECO:0000313" key="7">
    <source>
        <dbReference type="EMBL" id="KIC79064.1"/>
    </source>
</evidence>
<keyword evidence="5 6" id="KW-0472">Membrane</keyword>
<feature type="transmembrane region" description="Helical" evidence="6">
    <location>
        <begin position="139"/>
        <end position="163"/>
    </location>
</feature>
<dbReference type="GO" id="GO:0005886">
    <property type="term" value="C:plasma membrane"/>
    <property type="evidence" value="ECO:0007669"/>
    <property type="project" value="UniProtKB-SubCell"/>
</dbReference>
<dbReference type="EMBL" id="JWIY01000001">
    <property type="protein sequence ID" value="KIC79064.1"/>
    <property type="molecule type" value="Genomic_DNA"/>
</dbReference>
<feature type="transmembrane region" description="Helical" evidence="6">
    <location>
        <begin position="388"/>
        <end position="405"/>
    </location>
</feature>
<comment type="caution">
    <text evidence="7">The sequence shown here is derived from an EMBL/GenBank/DDBJ whole genome shotgun (WGS) entry which is preliminary data.</text>
</comment>
<protein>
    <submittedName>
        <fullName evidence="7">Transporter</fullName>
    </submittedName>
</protein>
<dbReference type="eggNOG" id="COG2814">
    <property type="taxonomic scope" value="Bacteria"/>
</dbReference>
<evidence type="ECO:0000313" key="8">
    <source>
        <dbReference type="Proteomes" id="UP000031339"/>
    </source>
</evidence>
<dbReference type="Proteomes" id="UP000031339">
    <property type="component" value="Unassembled WGS sequence"/>
</dbReference>
<name>A0A0C1HP46_STRCV</name>
<dbReference type="RefSeq" id="WP_039677366.1">
    <property type="nucleotide sequence ID" value="NZ_JWIY01000001.1"/>
</dbReference>
<feature type="transmembrane region" description="Helical" evidence="6">
    <location>
        <begin position="235"/>
        <end position="258"/>
    </location>
</feature>
<evidence type="ECO:0000256" key="2">
    <source>
        <dbReference type="ARBA" id="ARBA00022475"/>
    </source>
</evidence>
<sequence length="419" mass="47186">MKLIFKNKVFAFISLSRMFNILGSSIYNIVFVVFASSLPHPKFAVGIANFIVLVPTFFTIFIGMQADKTIQKARWLIHMGYVQAFVFTAVAILTKSSTYIAFSTVCLINILSDTISDYRSGLQMPILKKNIADVDMMEAFSFTQLLTYLCNLAGQALGVWLLTVSNQNFTLVALINALSFLLSSTTLYFVRHRLTHEIVQREQIKTTPLKQQFKQMYQSSKLIFEQDSSTNFFKLLLQVLILNALGGSIMALYNLYLLDHPLFGLSFSQSLLIFETTFILGVISASLTPNDYFSKLSINKLALWASLTIPILGIINFYHLPVFLGLLVIFFMMYIAGKVNPKINSLLLSKLPSDVLAQTSSFLSLLFSFSIPLGTMIFTSLAIWNMKITWMVFTGCGIISLLLSLRKDRNKTRLLSLIL</sequence>
<keyword evidence="2" id="KW-1003">Cell membrane</keyword>
<dbReference type="PANTHER" id="PTHR23513">
    <property type="entry name" value="INTEGRAL MEMBRANE EFFLUX PROTEIN-RELATED"/>
    <property type="match status" value="1"/>
</dbReference>
<dbReference type="InterPro" id="IPR036259">
    <property type="entry name" value="MFS_trans_sf"/>
</dbReference>
<evidence type="ECO:0000256" key="1">
    <source>
        <dbReference type="ARBA" id="ARBA00004651"/>
    </source>
</evidence>
<evidence type="ECO:0000256" key="3">
    <source>
        <dbReference type="ARBA" id="ARBA00022692"/>
    </source>
</evidence>
<keyword evidence="3 6" id="KW-0812">Transmembrane</keyword>
<accession>A0A0C1HP46</accession>
<feature type="transmembrane region" description="Helical" evidence="6">
    <location>
        <begin position="169"/>
        <end position="190"/>
    </location>
</feature>
<keyword evidence="4 6" id="KW-1133">Transmembrane helix</keyword>
<organism evidence="7 8">
    <name type="scientific">Streptococcus constellatus</name>
    <dbReference type="NCBI Taxonomy" id="76860"/>
    <lineage>
        <taxon>Bacteria</taxon>
        <taxon>Bacillati</taxon>
        <taxon>Bacillota</taxon>
        <taxon>Bacilli</taxon>
        <taxon>Lactobacillales</taxon>
        <taxon>Streptococcaceae</taxon>
        <taxon>Streptococcus</taxon>
        <taxon>Streptococcus anginosus group</taxon>
    </lineage>
</organism>
<reference evidence="7 8" key="1">
    <citation type="submission" date="2014-12" db="EMBL/GenBank/DDBJ databases">
        <title>Partial genome sequence of Streptococcus constellatus KCOM 1650 (= ChDC B144).</title>
        <authorList>
            <person name="Kook J.-K."/>
            <person name="Park S.-N."/>
            <person name="Lim Y.K."/>
            <person name="Jo E."/>
        </authorList>
    </citation>
    <scope>NUCLEOTIDE SEQUENCE [LARGE SCALE GENOMIC DNA]</scope>
    <source>
        <strain evidence="7 8">KCOM 1650</strain>
    </source>
</reference>
<dbReference type="STRING" id="862969.SCI_1519"/>
<feature type="transmembrane region" description="Helical" evidence="6">
    <location>
        <begin position="301"/>
        <end position="318"/>
    </location>
</feature>
<dbReference type="Gene3D" id="1.20.1250.20">
    <property type="entry name" value="MFS general substrate transporter like domains"/>
    <property type="match status" value="1"/>
</dbReference>
<evidence type="ECO:0000256" key="5">
    <source>
        <dbReference type="ARBA" id="ARBA00023136"/>
    </source>
</evidence>
<dbReference type="SUPFAM" id="SSF103473">
    <property type="entry name" value="MFS general substrate transporter"/>
    <property type="match status" value="1"/>
</dbReference>
<dbReference type="PANTHER" id="PTHR23513:SF6">
    <property type="entry name" value="MAJOR FACILITATOR SUPERFAMILY ASSOCIATED DOMAIN-CONTAINING PROTEIN"/>
    <property type="match status" value="1"/>
</dbReference>
<gene>
    <name evidence="7" type="ORF">RN79_05775</name>
</gene>
<dbReference type="OrthoDB" id="2293709at2"/>
<feature type="transmembrane region" description="Helical" evidence="6">
    <location>
        <begin position="270"/>
        <end position="289"/>
    </location>
</feature>
<feature type="transmembrane region" description="Helical" evidence="6">
    <location>
        <begin position="44"/>
        <end position="63"/>
    </location>
</feature>
<feature type="transmembrane region" description="Helical" evidence="6">
    <location>
        <begin position="75"/>
        <end position="93"/>
    </location>
</feature>
<proteinExistence type="predicted"/>
<feature type="transmembrane region" description="Helical" evidence="6">
    <location>
        <begin position="21"/>
        <end position="38"/>
    </location>
</feature>